<dbReference type="Proteomes" id="UP001596990">
    <property type="component" value="Unassembled WGS sequence"/>
</dbReference>
<dbReference type="RefSeq" id="WP_386055996.1">
    <property type="nucleotide sequence ID" value="NZ_JBHTKL010000001.1"/>
</dbReference>
<dbReference type="InterPro" id="IPR010611">
    <property type="entry name" value="3D_dom"/>
</dbReference>
<dbReference type="Gene3D" id="2.40.40.10">
    <property type="entry name" value="RlpA-like domain"/>
    <property type="match status" value="1"/>
</dbReference>
<accession>A0ABW3KYE3</accession>
<evidence type="ECO:0000313" key="4">
    <source>
        <dbReference type="Proteomes" id="UP001596990"/>
    </source>
</evidence>
<protein>
    <submittedName>
        <fullName evidence="3">3D domain-containing protein</fullName>
    </submittedName>
</protein>
<evidence type="ECO:0000256" key="1">
    <source>
        <dbReference type="ARBA" id="ARBA00022729"/>
    </source>
</evidence>
<keyword evidence="1" id="KW-0732">Signal</keyword>
<sequence length="175" mass="19332">MKKWMLSGTAVLMYVLGIFSFDTGQPMIHADEVKHEQKQDSAENKVNDIDQKQIALKEKSEQLKRFNKSEEKTSDKNDVVKTVNVEATAYTAFCDGCSGITKTGIDLRANPDKKVIAVDPDVIPLGTEVYVPGYGKAVAGDIGSAIQGNRIDIYMEKNSDALDFGRRQMEIQILG</sequence>
<dbReference type="EMBL" id="JBHTKL010000001">
    <property type="protein sequence ID" value="MFD1017898.1"/>
    <property type="molecule type" value="Genomic_DNA"/>
</dbReference>
<keyword evidence="4" id="KW-1185">Reference proteome</keyword>
<proteinExistence type="predicted"/>
<dbReference type="Pfam" id="PF06725">
    <property type="entry name" value="3D"/>
    <property type="match status" value="1"/>
</dbReference>
<evidence type="ECO:0000313" key="3">
    <source>
        <dbReference type="EMBL" id="MFD1017898.1"/>
    </source>
</evidence>
<name>A0ABW3KYE3_9BACI</name>
<dbReference type="PANTHER" id="PTHR39160">
    <property type="entry name" value="CELL WALL-BINDING PROTEIN YOCH"/>
    <property type="match status" value="1"/>
</dbReference>
<dbReference type="InterPro" id="IPR051933">
    <property type="entry name" value="Resuscitation_pf_RpfB"/>
</dbReference>
<dbReference type="InterPro" id="IPR036908">
    <property type="entry name" value="RlpA-like_sf"/>
</dbReference>
<gene>
    <name evidence="3" type="ORF">ACFQ2J_01695</name>
</gene>
<dbReference type="PANTHER" id="PTHR39160:SF4">
    <property type="entry name" value="RESUSCITATION-PROMOTING FACTOR RPFB"/>
    <property type="match status" value="1"/>
</dbReference>
<feature type="domain" description="3D" evidence="2">
    <location>
        <begin position="114"/>
        <end position="174"/>
    </location>
</feature>
<organism evidence="3 4">
    <name type="scientific">Thalassobacillus hwangdonensis</name>
    <dbReference type="NCBI Taxonomy" id="546108"/>
    <lineage>
        <taxon>Bacteria</taxon>
        <taxon>Bacillati</taxon>
        <taxon>Bacillota</taxon>
        <taxon>Bacilli</taxon>
        <taxon>Bacillales</taxon>
        <taxon>Bacillaceae</taxon>
        <taxon>Thalassobacillus</taxon>
    </lineage>
</organism>
<reference evidence="4" key="1">
    <citation type="journal article" date="2019" name="Int. J. Syst. Evol. Microbiol.">
        <title>The Global Catalogue of Microorganisms (GCM) 10K type strain sequencing project: providing services to taxonomists for standard genome sequencing and annotation.</title>
        <authorList>
            <consortium name="The Broad Institute Genomics Platform"/>
            <consortium name="The Broad Institute Genome Sequencing Center for Infectious Disease"/>
            <person name="Wu L."/>
            <person name="Ma J."/>
        </authorList>
    </citation>
    <scope>NUCLEOTIDE SEQUENCE [LARGE SCALE GENOMIC DNA]</scope>
    <source>
        <strain evidence="4">CCUG 56607</strain>
    </source>
</reference>
<dbReference type="SUPFAM" id="SSF50685">
    <property type="entry name" value="Barwin-like endoglucanases"/>
    <property type="match status" value="1"/>
</dbReference>
<dbReference type="CDD" id="cd22786">
    <property type="entry name" value="DPBB_YuiC-like"/>
    <property type="match status" value="1"/>
</dbReference>
<evidence type="ECO:0000259" key="2">
    <source>
        <dbReference type="Pfam" id="PF06725"/>
    </source>
</evidence>
<comment type="caution">
    <text evidence="3">The sequence shown here is derived from an EMBL/GenBank/DDBJ whole genome shotgun (WGS) entry which is preliminary data.</text>
</comment>